<protein>
    <recommendedName>
        <fullName evidence="5">DUF1835 domain-containing protein</fullName>
    </recommendedName>
</protein>
<organism evidence="3 4">
    <name type="scientific">Lysinibacillus fusiformis</name>
    <dbReference type="NCBI Taxonomy" id="28031"/>
    <lineage>
        <taxon>Bacteria</taxon>
        <taxon>Bacillati</taxon>
        <taxon>Bacillota</taxon>
        <taxon>Bacilli</taxon>
        <taxon>Bacillales</taxon>
        <taxon>Bacillaceae</taxon>
        <taxon>Lysinibacillus</taxon>
    </lineage>
</organism>
<evidence type="ECO:0000259" key="1">
    <source>
        <dbReference type="Pfam" id="PF08874"/>
    </source>
</evidence>
<dbReference type="Proteomes" id="UP000234956">
    <property type="component" value="Unassembled WGS sequence"/>
</dbReference>
<feature type="domain" description="DUF1835" evidence="1">
    <location>
        <begin position="98"/>
        <end position="214"/>
    </location>
</feature>
<sequence>METIMHYPYIYFLYKPNQVLVYKIQTFEYISLADVMEKGEWSSYALQPSESFTAFHHEQRQPQEGWTFWMEQEQLYFLVEMINDYIQQVMITTTAQAVHIVCSEAVAGSLRGALAPPKYVIGFPEDLSIGPLWKLDEERGQAFRHEWLRENINDGLDDFVNDNHFKNAIREIQDMPSHLPIYIWYGHNAEEQCGLRFFLCLLRDKSNDIMLINTGEQNVINRQWDIALYDNKPLTTKEHLMFQQQWQDLAQTKDVCRLWRHQRIQGVSENHYDSVIISMLGQLHHEQGSIDFIQTGVFLSELLVRMEEPPNIFFLEYRIRTLVYSGEFELKGIPKSMRHYQVRLRQKTSLA</sequence>
<evidence type="ECO:0008006" key="5">
    <source>
        <dbReference type="Google" id="ProtNLM"/>
    </source>
</evidence>
<dbReference type="Pfam" id="PF12395">
    <property type="entry name" value="DUF3658"/>
    <property type="match status" value="1"/>
</dbReference>
<accession>A0A2I0UYH3</accession>
<dbReference type="InterPro" id="IPR014973">
    <property type="entry name" value="DUF1835"/>
</dbReference>
<proteinExistence type="predicted"/>
<comment type="caution">
    <text evidence="3">The sequence shown here is derived from an EMBL/GenBank/DDBJ whole genome shotgun (WGS) entry which is preliminary data.</text>
</comment>
<feature type="domain" description="DUF3658" evidence="2">
    <location>
        <begin position="228"/>
        <end position="340"/>
    </location>
</feature>
<gene>
    <name evidence="3" type="ORF">CRI88_15760</name>
</gene>
<dbReference type="EMBL" id="PDFK01000004">
    <property type="protein sequence ID" value="PKU51128.1"/>
    <property type="molecule type" value="Genomic_DNA"/>
</dbReference>
<evidence type="ECO:0000313" key="4">
    <source>
        <dbReference type="Proteomes" id="UP000234956"/>
    </source>
</evidence>
<dbReference type="Pfam" id="PF08874">
    <property type="entry name" value="DUF1835"/>
    <property type="match status" value="1"/>
</dbReference>
<evidence type="ECO:0000259" key="2">
    <source>
        <dbReference type="Pfam" id="PF12395"/>
    </source>
</evidence>
<reference evidence="3 4" key="1">
    <citation type="submission" date="2017-10" db="EMBL/GenBank/DDBJ databases">
        <title>Draft genome of Lysinibacillus fusiformis strain Juneja, a laboratory-derived pathogen of Drosophila melanogaster.</title>
        <authorList>
            <person name="Smith B.R."/>
            <person name="Unckless R.L."/>
        </authorList>
    </citation>
    <scope>NUCLEOTIDE SEQUENCE [LARGE SCALE GENOMIC DNA]</scope>
    <source>
        <strain evidence="3 4">Juneja</strain>
    </source>
</reference>
<evidence type="ECO:0000313" key="3">
    <source>
        <dbReference type="EMBL" id="PKU51128.1"/>
    </source>
</evidence>
<dbReference type="RefSeq" id="WP_101966843.1">
    <property type="nucleotide sequence ID" value="NZ_PDFK01000004.1"/>
</dbReference>
<dbReference type="InterPro" id="IPR022123">
    <property type="entry name" value="DUF3658"/>
</dbReference>
<dbReference type="AlphaFoldDB" id="A0A2I0UYH3"/>
<name>A0A2I0UYH3_9BACI</name>